<evidence type="ECO:0000313" key="1">
    <source>
        <dbReference type="EMBL" id="TYB78494.1"/>
    </source>
</evidence>
<dbReference type="EMBL" id="VSKK01000001">
    <property type="protein sequence ID" value="TYB78494.1"/>
    <property type="molecule type" value="Genomic_DNA"/>
</dbReference>
<dbReference type="Gene3D" id="1.25.10.90">
    <property type="match status" value="1"/>
</dbReference>
<dbReference type="Proteomes" id="UP000323720">
    <property type="component" value="Unassembled WGS sequence"/>
</dbReference>
<reference evidence="1 2" key="1">
    <citation type="submission" date="2019-08" db="EMBL/GenBank/DDBJ databases">
        <title>Genomes of Antarctic Bizionia species.</title>
        <authorList>
            <person name="Bowman J.P."/>
        </authorList>
    </citation>
    <scope>NUCLEOTIDE SEQUENCE [LARGE SCALE GENOMIC DNA]</scope>
    <source>
        <strain evidence="1 2">ADA-4</strain>
    </source>
</reference>
<gene>
    <name evidence="1" type="ORF">ES674_01560</name>
</gene>
<dbReference type="InterPro" id="IPR014825">
    <property type="entry name" value="DNA_alkylation"/>
</dbReference>
<dbReference type="InterPro" id="IPR016024">
    <property type="entry name" value="ARM-type_fold"/>
</dbReference>
<name>A0A5D0RD36_9FLAO</name>
<dbReference type="RefSeq" id="WP_148402232.1">
    <property type="nucleotide sequence ID" value="NZ_VSKK01000001.1"/>
</dbReference>
<evidence type="ECO:0000313" key="2">
    <source>
        <dbReference type="Proteomes" id="UP000323720"/>
    </source>
</evidence>
<accession>A0A5D0RD36</accession>
<comment type="caution">
    <text evidence="1">The sequence shown here is derived from an EMBL/GenBank/DDBJ whole genome shotgun (WGS) entry which is preliminary data.</text>
</comment>
<dbReference type="AlphaFoldDB" id="A0A5D0RD36"/>
<sequence>MTYNEIIDCLYDLKDPEKVIFKAKKFGIISNNSLGIYHQDLKIIAKKIGSDTDLALQLFDSGIYEARLLCSKIFKPKDITDPLMETWVSTFENWEICDSFCMGLFSKSQFAIPKILAWSTREYEFEKRAAFATLASYCMADKTSKNELFEQFFTIIKCEAHDDRIYVKKVVNWALRNIGKRNVDLNRKAIDVAYEILEQEHKSAKWIAKNALAELQKDHIRMSDYPRSEYRKPKMKNQELF</sequence>
<dbReference type="PANTHER" id="PTHR41291">
    <property type="entry name" value="DNA ALKYLATION REPAIR PROTEIN"/>
    <property type="match status" value="1"/>
</dbReference>
<dbReference type="OrthoDB" id="1117222at2"/>
<dbReference type="SUPFAM" id="SSF48371">
    <property type="entry name" value="ARM repeat"/>
    <property type="match status" value="1"/>
</dbReference>
<dbReference type="CDD" id="cd06561">
    <property type="entry name" value="AlkD_like"/>
    <property type="match status" value="1"/>
</dbReference>
<dbReference type="PANTHER" id="PTHR41291:SF1">
    <property type="entry name" value="DNA ALKYLATION REPAIR PROTEIN"/>
    <property type="match status" value="1"/>
</dbReference>
<keyword evidence="2" id="KW-1185">Reference proteome</keyword>
<protein>
    <submittedName>
        <fullName evidence="1">DNA alkylation repair protein</fullName>
    </submittedName>
</protein>
<proteinExistence type="predicted"/>
<organism evidence="1 2">
    <name type="scientific">Bizionia myxarmorum</name>
    <dbReference type="NCBI Taxonomy" id="291186"/>
    <lineage>
        <taxon>Bacteria</taxon>
        <taxon>Pseudomonadati</taxon>
        <taxon>Bacteroidota</taxon>
        <taxon>Flavobacteriia</taxon>
        <taxon>Flavobacteriales</taxon>
        <taxon>Flavobacteriaceae</taxon>
        <taxon>Bizionia</taxon>
    </lineage>
</organism>
<dbReference type="Pfam" id="PF08713">
    <property type="entry name" value="DNA_alkylation"/>
    <property type="match status" value="1"/>
</dbReference>